<dbReference type="InterPro" id="IPR011009">
    <property type="entry name" value="Kinase-like_dom_sf"/>
</dbReference>
<dbReference type="PANTHER" id="PTHR48005">
    <property type="entry name" value="LEUCINE RICH REPEAT KINASE 2"/>
    <property type="match status" value="1"/>
</dbReference>
<organism evidence="9">
    <name type="scientific">Salix viminalis</name>
    <name type="common">Common osier</name>
    <name type="synonym">Basket willow</name>
    <dbReference type="NCBI Taxonomy" id="40686"/>
    <lineage>
        <taxon>Eukaryota</taxon>
        <taxon>Viridiplantae</taxon>
        <taxon>Streptophyta</taxon>
        <taxon>Embryophyta</taxon>
        <taxon>Tracheophyta</taxon>
        <taxon>Spermatophyta</taxon>
        <taxon>Magnoliopsida</taxon>
        <taxon>eudicotyledons</taxon>
        <taxon>Gunneridae</taxon>
        <taxon>Pentapetalae</taxon>
        <taxon>rosids</taxon>
        <taxon>fabids</taxon>
        <taxon>Malpighiales</taxon>
        <taxon>Salicaceae</taxon>
        <taxon>Saliceae</taxon>
        <taxon>Salix</taxon>
    </lineage>
</organism>
<evidence type="ECO:0000256" key="1">
    <source>
        <dbReference type="ARBA" id="ARBA00012513"/>
    </source>
</evidence>
<dbReference type="GO" id="GO:0004674">
    <property type="term" value="F:protein serine/threonine kinase activity"/>
    <property type="evidence" value="ECO:0007669"/>
    <property type="project" value="UniProtKB-KW"/>
</dbReference>
<dbReference type="Gene3D" id="1.10.510.10">
    <property type="entry name" value="Transferase(Phosphotransferase) domain 1"/>
    <property type="match status" value="1"/>
</dbReference>
<dbReference type="InterPro" id="IPR051420">
    <property type="entry name" value="Ser_Thr_Kinases_DiverseReg"/>
</dbReference>
<keyword evidence="2" id="KW-0723">Serine/threonine-protein kinase</keyword>
<name>A0A6N2N117_SALVM</name>
<keyword evidence="3" id="KW-0808">Transferase</keyword>
<comment type="catalytic activity">
    <reaction evidence="7">
        <text>L-threonyl-[protein] + ATP = O-phospho-L-threonyl-[protein] + ADP + H(+)</text>
        <dbReference type="Rhea" id="RHEA:46608"/>
        <dbReference type="Rhea" id="RHEA-COMP:11060"/>
        <dbReference type="Rhea" id="RHEA-COMP:11605"/>
        <dbReference type="ChEBI" id="CHEBI:15378"/>
        <dbReference type="ChEBI" id="CHEBI:30013"/>
        <dbReference type="ChEBI" id="CHEBI:30616"/>
        <dbReference type="ChEBI" id="CHEBI:61977"/>
        <dbReference type="ChEBI" id="CHEBI:456216"/>
        <dbReference type="EC" id="2.7.11.1"/>
    </reaction>
</comment>
<proteinExistence type="predicted"/>
<evidence type="ECO:0000313" key="9">
    <source>
        <dbReference type="EMBL" id="VFU54465.1"/>
    </source>
</evidence>
<keyword evidence="4" id="KW-0547">Nucleotide-binding</keyword>
<accession>A0A6N2N117</accession>
<sequence length="130" mass="14694">MAGLKAFRSEIHALLGIHHRNNAKLLISVPIGSTLFSVYEFTERGSLRTDLNSDQEQAMEMDWIKRLNLVRGIVNALSCVNHGCSSPQTQLIAWKNVLDFLLVLEEAAQKSTKRYIGLEITKRTNTRNVQ</sequence>
<evidence type="ECO:0000256" key="5">
    <source>
        <dbReference type="ARBA" id="ARBA00022777"/>
    </source>
</evidence>
<evidence type="ECO:0000256" key="4">
    <source>
        <dbReference type="ARBA" id="ARBA00022741"/>
    </source>
</evidence>
<dbReference type="SUPFAM" id="SSF56112">
    <property type="entry name" value="Protein kinase-like (PK-like)"/>
    <property type="match status" value="1"/>
</dbReference>
<protein>
    <recommendedName>
        <fullName evidence="1">non-specific serine/threonine protein kinase</fullName>
        <ecNumber evidence="1">2.7.11.1</ecNumber>
    </recommendedName>
</protein>
<keyword evidence="5" id="KW-0418">Kinase</keyword>
<reference evidence="9" key="1">
    <citation type="submission" date="2019-03" db="EMBL/GenBank/DDBJ databases">
        <authorList>
            <person name="Mank J."/>
            <person name="Almeida P."/>
        </authorList>
    </citation>
    <scope>NUCLEOTIDE SEQUENCE</scope>
    <source>
        <strain evidence="9">78183</strain>
    </source>
</reference>
<dbReference type="PANTHER" id="PTHR48005:SF70">
    <property type="entry name" value="MDIS1-INTERACTING RECEPTOR LIKE KINASE 2-LIKE"/>
    <property type="match status" value="1"/>
</dbReference>
<dbReference type="EMBL" id="CAADRP010001841">
    <property type="protein sequence ID" value="VFU54465.1"/>
    <property type="molecule type" value="Genomic_DNA"/>
</dbReference>
<evidence type="ECO:0000256" key="3">
    <source>
        <dbReference type="ARBA" id="ARBA00022679"/>
    </source>
</evidence>
<evidence type="ECO:0000256" key="7">
    <source>
        <dbReference type="ARBA" id="ARBA00047899"/>
    </source>
</evidence>
<dbReference type="AlphaFoldDB" id="A0A6N2N117"/>
<gene>
    <name evidence="9" type="ORF">SVIM_LOCUS381051</name>
</gene>
<evidence type="ECO:0000256" key="8">
    <source>
        <dbReference type="ARBA" id="ARBA00048679"/>
    </source>
</evidence>
<evidence type="ECO:0000256" key="2">
    <source>
        <dbReference type="ARBA" id="ARBA00022527"/>
    </source>
</evidence>
<comment type="catalytic activity">
    <reaction evidence="8">
        <text>L-seryl-[protein] + ATP = O-phospho-L-seryl-[protein] + ADP + H(+)</text>
        <dbReference type="Rhea" id="RHEA:17989"/>
        <dbReference type="Rhea" id="RHEA-COMP:9863"/>
        <dbReference type="Rhea" id="RHEA-COMP:11604"/>
        <dbReference type="ChEBI" id="CHEBI:15378"/>
        <dbReference type="ChEBI" id="CHEBI:29999"/>
        <dbReference type="ChEBI" id="CHEBI:30616"/>
        <dbReference type="ChEBI" id="CHEBI:83421"/>
        <dbReference type="ChEBI" id="CHEBI:456216"/>
        <dbReference type="EC" id="2.7.11.1"/>
    </reaction>
</comment>
<keyword evidence="6" id="KW-0067">ATP-binding</keyword>
<evidence type="ECO:0000256" key="6">
    <source>
        <dbReference type="ARBA" id="ARBA00022840"/>
    </source>
</evidence>
<dbReference type="EC" id="2.7.11.1" evidence="1"/>
<dbReference type="GO" id="GO:0005524">
    <property type="term" value="F:ATP binding"/>
    <property type="evidence" value="ECO:0007669"/>
    <property type="project" value="UniProtKB-KW"/>
</dbReference>